<evidence type="ECO:0000259" key="3">
    <source>
        <dbReference type="Pfam" id="PF12697"/>
    </source>
</evidence>
<keyword evidence="1 4" id="KW-0378">Hydrolase</keyword>
<dbReference type="SUPFAM" id="SSF53474">
    <property type="entry name" value="alpha/beta-Hydrolases"/>
    <property type="match status" value="1"/>
</dbReference>
<organism evidence="4 5">
    <name type="scientific">Nocardioides agariphilus</name>
    <dbReference type="NCBI Taxonomy" id="433664"/>
    <lineage>
        <taxon>Bacteria</taxon>
        <taxon>Bacillati</taxon>
        <taxon>Actinomycetota</taxon>
        <taxon>Actinomycetes</taxon>
        <taxon>Propionibacteriales</taxon>
        <taxon>Nocardioidaceae</taxon>
        <taxon>Nocardioides</taxon>
    </lineage>
</organism>
<sequence length="293" mass="32262">MKLPRSVELVKLMVIGQRQPITRNPADVGLAHEDVSFHASDGVPLEGWFIPGRTRKTRGPAVVVVHGWLWNRAGNVAGQVPWTDRDVDFLPMMRALHDAGLHVLSFDLSNHGQSGRRFPMTFGAWEGRDLLGAMSYLRTRTDVDPVRIGVLGTSMGGNTALEAAPYCQPLPAMLLIQPNRAGTYISRFGKDQLGRTLGSAVVRPTDWSYAALRAPLPSKADPSIAARLLTTTMCSYVQGTGDPWGTMSDVEAMVAATPRVQPLIRYPSTGRYEGYHYINDHLDDVVSFFIEYV</sequence>
<dbReference type="PANTHER" id="PTHR22946:SF9">
    <property type="entry name" value="POLYKETIDE TRANSFERASE AF380"/>
    <property type="match status" value="1"/>
</dbReference>
<dbReference type="PANTHER" id="PTHR22946">
    <property type="entry name" value="DIENELACTONE HYDROLASE DOMAIN-CONTAINING PROTEIN-RELATED"/>
    <property type="match status" value="1"/>
</dbReference>
<comment type="caution">
    <text evidence="4">The sequence shown here is derived from an EMBL/GenBank/DDBJ whole genome shotgun (WGS) entry which is preliminary data.</text>
</comment>
<dbReference type="Gene3D" id="3.40.50.1820">
    <property type="entry name" value="alpha/beta hydrolase"/>
    <property type="match status" value="1"/>
</dbReference>
<dbReference type="InterPro" id="IPR050261">
    <property type="entry name" value="FrsA_esterase"/>
</dbReference>
<feature type="domain" description="AB hydrolase-1" evidence="3">
    <location>
        <begin position="62"/>
        <end position="280"/>
    </location>
</feature>
<dbReference type="InterPro" id="IPR029058">
    <property type="entry name" value="AB_hydrolase_fold"/>
</dbReference>
<proteinExistence type="inferred from homology"/>
<evidence type="ECO:0000313" key="5">
    <source>
        <dbReference type="Proteomes" id="UP000660668"/>
    </source>
</evidence>
<keyword evidence="5" id="KW-1185">Reference proteome</keyword>
<evidence type="ECO:0000256" key="1">
    <source>
        <dbReference type="ARBA" id="ARBA00022801"/>
    </source>
</evidence>
<reference evidence="4" key="1">
    <citation type="submission" date="2020-11" db="EMBL/GenBank/DDBJ databases">
        <title>Nocardioides cynanchi sp. nov., isolated from soil of rhizosphere of Cynanchum wilfordii.</title>
        <authorList>
            <person name="Lee J.-S."/>
            <person name="Suh M.K."/>
            <person name="Kim J.-S."/>
        </authorList>
    </citation>
    <scope>NUCLEOTIDE SEQUENCE</scope>
    <source>
        <strain evidence="4">KCTC 19276</strain>
    </source>
</reference>
<comment type="similarity">
    <text evidence="2">Belongs to the AB hydrolase superfamily. FUS2 hydrolase family.</text>
</comment>
<dbReference type="RefSeq" id="WP_194697736.1">
    <property type="nucleotide sequence ID" value="NZ_JADKPO010000028.1"/>
</dbReference>
<name>A0A930YJR5_9ACTN</name>
<gene>
    <name evidence="4" type="ORF">ISU10_17610</name>
</gene>
<protein>
    <submittedName>
        <fullName evidence="4">Alpha/beta fold hydrolase</fullName>
    </submittedName>
</protein>
<dbReference type="Proteomes" id="UP000660668">
    <property type="component" value="Unassembled WGS sequence"/>
</dbReference>
<dbReference type="AlphaFoldDB" id="A0A930YJR5"/>
<dbReference type="EMBL" id="JADKPO010000028">
    <property type="protein sequence ID" value="MBF4769587.1"/>
    <property type="molecule type" value="Genomic_DNA"/>
</dbReference>
<evidence type="ECO:0000313" key="4">
    <source>
        <dbReference type="EMBL" id="MBF4769587.1"/>
    </source>
</evidence>
<evidence type="ECO:0000256" key="2">
    <source>
        <dbReference type="ARBA" id="ARBA00038115"/>
    </source>
</evidence>
<dbReference type="Pfam" id="PF12697">
    <property type="entry name" value="Abhydrolase_6"/>
    <property type="match status" value="1"/>
</dbReference>
<dbReference type="GO" id="GO:0052689">
    <property type="term" value="F:carboxylic ester hydrolase activity"/>
    <property type="evidence" value="ECO:0007669"/>
    <property type="project" value="UniProtKB-ARBA"/>
</dbReference>
<accession>A0A930YJR5</accession>
<dbReference type="InterPro" id="IPR000073">
    <property type="entry name" value="AB_hydrolase_1"/>
</dbReference>